<proteinExistence type="predicted"/>
<evidence type="ECO:0000313" key="2">
    <source>
        <dbReference type="Proteomes" id="UP000054279"/>
    </source>
</evidence>
<dbReference type="AlphaFoldDB" id="A0A0C9TQ78"/>
<dbReference type="Proteomes" id="UP000054279">
    <property type="component" value="Unassembled WGS sequence"/>
</dbReference>
<keyword evidence="2" id="KW-1185">Reference proteome</keyword>
<evidence type="ECO:0000313" key="1">
    <source>
        <dbReference type="EMBL" id="KIJ24094.1"/>
    </source>
</evidence>
<gene>
    <name evidence="1" type="ORF">M422DRAFT_275202</name>
</gene>
<protein>
    <submittedName>
        <fullName evidence="1">Uncharacterized protein</fullName>
    </submittedName>
</protein>
<sequence>MYRTEVRGNLEDMRDGMVVQKRQSATVAKFCCVPVAPTNPAVAPANAPPQFPYKVERQEGDACTTKISDGGTLSLLHNLSIIVVVVVVS</sequence>
<name>A0A0C9TQ78_SPHS4</name>
<dbReference type="EMBL" id="KN837534">
    <property type="protein sequence ID" value="KIJ24094.1"/>
    <property type="molecule type" value="Genomic_DNA"/>
</dbReference>
<reference evidence="1 2" key="1">
    <citation type="submission" date="2014-06" db="EMBL/GenBank/DDBJ databases">
        <title>Evolutionary Origins and Diversification of the Mycorrhizal Mutualists.</title>
        <authorList>
            <consortium name="DOE Joint Genome Institute"/>
            <consortium name="Mycorrhizal Genomics Consortium"/>
            <person name="Kohler A."/>
            <person name="Kuo A."/>
            <person name="Nagy L.G."/>
            <person name="Floudas D."/>
            <person name="Copeland A."/>
            <person name="Barry K.W."/>
            <person name="Cichocki N."/>
            <person name="Veneault-Fourrey C."/>
            <person name="LaButti K."/>
            <person name="Lindquist E.A."/>
            <person name="Lipzen A."/>
            <person name="Lundell T."/>
            <person name="Morin E."/>
            <person name="Murat C."/>
            <person name="Riley R."/>
            <person name="Ohm R."/>
            <person name="Sun H."/>
            <person name="Tunlid A."/>
            <person name="Henrissat B."/>
            <person name="Grigoriev I.V."/>
            <person name="Hibbett D.S."/>
            <person name="Martin F."/>
        </authorList>
    </citation>
    <scope>NUCLEOTIDE SEQUENCE [LARGE SCALE GENOMIC DNA]</scope>
    <source>
        <strain evidence="1 2">SS14</strain>
    </source>
</reference>
<accession>A0A0C9TQ78</accession>
<dbReference type="HOGENOM" id="CLU_2456220_0_0_1"/>
<organism evidence="1 2">
    <name type="scientific">Sphaerobolus stellatus (strain SS14)</name>
    <dbReference type="NCBI Taxonomy" id="990650"/>
    <lineage>
        <taxon>Eukaryota</taxon>
        <taxon>Fungi</taxon>
        <taxon>Dikarya</taxon>
        <taxon>Basidiomycota</taxon>
        <taxon>Agaricomycotina</taxon>
        <taxon>Agaricomycetes</taxon>
        <taxon>Phallomycetidae</taxon>
        <taxon>Geastrales</taxon>
        <taxon>Sphaerobolaceae</taxon>
        <taxon>Sphaerobolus</taxon>
    </lineage>
</organism>